<comment type="caution">
    <text evidence="1">The sequence shown here is derived from an EMBL/GenBank/DDBJ whole genome shotgun (WGS) entry which is preliminary data.</text>
</comment>
<gene>
    <name evidence="1" type="ORF">PSI22_18075</name>
</gene>
<dbReference type="RefSeq" id="WP_273580949.1">
    <property type="nucleotide sequence ID" value="NZ_JAQRFO010000054.1"/>
</dbReference>
<evidence type="ECO:0000313" key="2">
    <source>
        <dbReference type="Proteomes" id="UP001214757"/>
    </source>
</evidence>
<accession>A0ABT5M7J8</accession>
<name>A0ABT5M7J8_9GAMM</name>
<keyword evidence="2" id="KW-1185">Reference proteome</keyword>
<sequence length="324" mass="36553">MGVYLQTFEAYFVAGSSKITDKLYANGNHQVKVVINIRKHVDDSDVPLTPEEKESVTITARSTNVDAPIYSGWSCDKTKNEYDEGLRGEKGSQYAEENLTYLNNQQKQQKGVQEDAESEAIYRYLRSAATPNESMEFMVVITIDGQKLTTNMEPYIQTLIVVPRSPYKIKSNELSLKLDHAYHKQYKKDQSIDVEIYYWTLPLSLRIKDMQIKGGMQVPEGVAVTPDRRPIRRCLVLNMSTIKLTVYGAIGIISAPFGDENIPLLSGDVYIRGTKGSWEDYGYAPVIDHYPVGCIVTIIDNFGCTSQFEIKPTDDVNILQTYDG</sequence>
<protein>
    <submittedName>
        <fullName evidence="1">Uncharacterized protein</fullName>
    </submittedName>
</protein>
<organism evidence="1 2">
    <name type="scientific">Xenorhabdus aichiensis</name>
    <dbReference type="NCBI Taxonomy" id="3025874"/>
    <lineage>
        <taxon>Bacteria</taxon>
        <taxon>Pseudomonadati</taxon>
        <taxon>Pseudomonadota</taxon>
        <taxon>Gammaproteobacteria</taxon>
        <taxon>Enterobacterales</taxon>
        <taxon>Morganellaceae</taxon>
        <taxon>Xenorhabdus</taxon>
    </lineage>
</organism>
<reference evidence="1 2" key="1">
    <citation type="submission" date="2023-02" db="EMBL/GenBank/DDBJ databases">
        <title>Entomopathogenic bacteria.</title>
        <authorList>
            <person name="Machado R.A."/>
        </authorList>
    </citation>
    <scope>NUCLEOTIDE SEQUENCE [LARGE SCALE GENOMIC DNA]</scope>
    <source>
        <strain evidence="1 2">XENO-7</strain>
    </source>
</reference>
<proteinExistence type="predicted"/>
<evidence type="ECO:0000313" key="1">
    <source>
        <dbReference type="EMBL" id="MDC9623492.1"/>
    </source>
</evidence>
<dbReference type="Proteomes" id="UP001214757">
    <property type="component" value="Unassembled WGS sequence"/>
</dbReference>
<dbReference type="EMBL" id="JAQRFO010000054">
    <property type="protein sequence ID" value="MDC9623492.1"/>
    <property type="molecule type" value="Genomic_DNA"/>
</dbReference>